<accession>A0ABQ9ICE1</accession>
<keyword evidence="2" id="KW-1185">Reference proteome</keyword>
<evidence type="ECO:0000313" key="2">
    <source>
        <dbReference type="Proteomes" id="UP001159363"/>
    </source>
</evidence>
<dbReference type="Proteomes" id="UP001159363">
    <property type="component" value="Chromosome 2"/>
</dbReference>
<gene>
    <name evidence="1" type="ORF">PR048_006959</name>
</gene>
<proteinExistence type="predicted"/>
<protein>
    <recommendedName>
        <fullName evidence="3">N-acetyltransferase domain-containing protein</fullName>
    </recommendedName>
</protein>
<evidence type="ECO:0008006" key="3">
    <source>
        <dbReference type="Google" id="ProtNLM"/>
    </source>
</evidence>
<evidence type="ECO:0000313" key="1">
    <source>
        <dbReference type="EMBL" id="KAJ8894334.1"/>
    </source>
</evidence>
<dbReference type="EMBL" id="JARBHB010000002">
    <property type="protein sequence ID" value="KAJ8894334.1"/>
    <property type="molecule type" value="Genomic_DNA"/>
</dbReference>
<organism evidence="1 2">
    <name type="scientific">Dryococelus australis</name>
    <dbReference type="NCBI Taxonomy" id="614101"/>
    <lineage>
        <taxon>Eukaryota</taxon>
        <taxon>Metazoa</taxon>
        <taxon>Ecdysozoa</taxon>
        <taxon>Arthropoda</taxon>
        <taxon>Hexapoda</taxon>
        <taxon>Insecta</taxon>
        <taxon>Pterygota</taxon>
        <taxon>Neoptera</taxon>
        <taxon>Polyneoptera</taxon>
        <taxon>Phasmatodea</taxon>
        <taxon>Verophasmatodea</taxon>
        <taxon>Anareolatae</taxon>
        <taxon>Phasmatidae</taxon>
        <taxon>Eurycanthinae</taxon>
        <taxon>Dryococelus</taxon>
    </lineage>
</organism>
<reference evidence="1 2" key="1">
    <citation type="submission" date="2023-02" db="EMBL/GenBank/DDBJ databases">
        <title>LHISI_Scaffold_Assembly.</title>
        <authorList>
            <person name="Stuart O.P."/>
            <person name="Cleave R."/>
            <person name="Magrath M.J.L."/>
            <person name="Mikheyev A.S."/>
        </authorList>
    </citation>
    <scope>NUCLEOTIDE SEQUENCE [LARGE SCALE GENOMIC DNA]</scope>
    <source>
        <strain evidence="1">Daus_M_001</strain>
        <tissue evidence="1">Leg muscle</tissue>
    </source>
</reference>
<name>A0ABQ9ICE1_9NEOP</name>
<sequence>MQGRGNGRSSRKPVEQRHRPARFPLAKIWLWPGRGSNPVRLGRRREVDISIPSGRYPQRKFGQQGRFERELKYSGLSLDDILGPSSWPWSAASCDSLPLRFWGFKSHDNRSAAQKFSRSSTQIYVTEAVNDDSSELYRRRNVGFEGQTPVYLELFSAFEAERRGSVKGDTTRRIKCAIAATFKALNWRAVFSSCCVYLWDFQRRPYYFIGGKCIGSCAELLELFDIVCVVPVVVASGARITACSLRTEFRKSRLARKVYASVNRLLDRKHVTYVPAGVWTTPDMQTAPFVARGDRSCSGRPGGGLHEFFCQQILRHCLIENSTLQHRGCFV</sequence>
<comment type="caution">
    <text evidence="1">The sequence shown here is derived from an EMBL/GenBank/DDBJ whole genome shotgun (WGS) entry which is preliminary data.</text>
</comment>